<keyword evidence="15 32" id="KW-0053">Apoptosis</keyword>
<keyword evidence="9 32" id="KW-1032">Host cell membrane</keyword>
<dbReference type="FunFam" id="1.10.287.210:FF:000001">
    <property type="entry name" value="Envelope glycoprotein gp160"/>
    <property type="match status" value="1"/>
</dbReference>
<evidence type="ECO:0000256" key="4">
    <source>
        <dbReference type="ARBA" id="ARBA00004563"/>
    </source>
</evidence>
<evidence type="ECO:0000256" key="32">
    <source>
        <dbReference type="HAMAP-Rule" id="MF_04083"/>
    </source>
</evidence>
<comment type="domain">
    <text evidence="32 33">The 17 amino acids long immunosuppressive region is present in many retroviral envelope proteins. Synthetic peptides derived from this relatively conserved sequence inhibit immune function in vitro and in vivo.</text>
</comment>
<keyword evidence="19 32" id="KW-1043">Host membrane</keyword>
<keyword evidence="28 32" id="KW-0325">Glycoprotein</keyword>
<dbReference type="GO" id="GO:0005198">
    <property type="term" value="F:structural molecule activity"/>
    <property type="evidence" value="ECO:0007669"/>
    <property type="project" value="UniProtKB-UniRule"/>
</dbReference>
<comment type="function">
    <text evidence="32">Surface protein gp120: Attaches the virus to the host lymphoid cell by binding to the primary receptor CD4. This interaction induces a structural rearrangement creating a high affinity binding site for a chemokine coreceptor like CXCR4 and/or CCR5. Acts as a ligand for CD209/DC-SIGN and CLEC4M/DC-SIGNR, which are respectively found on dendritic cells (DCs), and on endothelial cells of liver sinusoids and lymph node sinuses. These interactions allow capture of viral particles at mucosal surfaces by these cells and subsequent transmission to permissive cells. HIV subverts the migration properties of dendritic cells to gain access to CD4+ T-cells in lymph nodes. Virus transmission to permissive T-cells occurs either in trans (without DCs infection, through viral capture and transmission), or in cis (following DCs productive infection, through the usual CD4-gp120 interaction), thereby inducing a robust infection. In trans infection, bound virions remain infectious over days and it is proposed that they are not degraded, but protected in non-lysosomal acidic organelles within the DCs close to the cell membrane thus contributing to the viral infectious potential during DCs' migration from the periphery to the lymphoid tissues. On arrival at lymphoid tissues, intact virions recycle back to DCs' cell surface allowing virus transmission to CD4+ T-cells.</text>
</comment>
<comment type="PTM">
    <text evidence="32">Specific enzymatic cleavages in vivo yield mature proteins. Envelope glycoproteins are synthesized as a inactive precursor that is heavily N-glycosylated and processed likely by host cell furin in the Golgi to yield the mature SU and TM proteins. The cleavage site between SU and TM requires the minimal sequence [KR]-X-[KR]-R. About 2 of the 9 disulfide bonds of gp41 are reduced by P4HB/PDI, following binding to CD4 receptor.</text>
</comment>
<evidence type="ECO:0000256" key="2">
    <source>
        <dbReference type="ARBA" id="ARBA00004433"/>
    </source>
</evidence>
<dbReference type="InterPro" id="IPR000328">
    <property type="entry name" value="GP41-like"/>
</dbReference>
<keyword evidence="10 32" id="KW-1165">Clathrin-mediated endocytosis of virus by host</keyword>
<dbReference type="GO" id="GO:0019062">
    <property type="term" value="P:virion attachment to host cell"/>
    <property type="evidence" value="ECO:0007669"/>
    <property type="project" value="UniProtKB-UniRule"/>
</dbReference>
<keyword evidence="12 32" id="KW-1162">Viral penetration into host cytoplasm</keyword>
<dbReference type="GO" id="GO:1903908">
    <property type="term" value="P:positive regulation of plasma membrane raft polarization"/>
    <property type="evidence" value="ECO:0007669"/>
    <property type="project" value="UniProtKB-UniRule"/>
</dbReference>
<feature type="region of interest" description="Fusion peptide" evidence="32">
    <location>
        <begin position="506"/>
        <end position="526"/>
    </location>
</feature>
<comment type="domain">
    <text evidence="32">The YXXL motif is involved in determining the exact site of viral release at the surface of infected mononuclear cells and promotes endocytosis. YXXL and di-leucine endocytosis motifs interact directly or indirectly with the clathrin adapter complexes, opperate independently, and their activities are not additive.</text>
</comment>
<dbReference type="GO" id="GO:0016020">
    <property type="term" value="C:membrane"/>
    <property type="evidence" value="ECO:0007669"/>
    <property type="project" value="UniProtKB-UniRule"/>
</dbReference>
<evidence type="ECO:0000256" key="10">
    <source>
        <dbReference type="ARBA" id="ARBA00022570"/>
    </source>
</evidence>
<dbReference type="Pfam" id="PF00516">
    <property type="entry name" value="GP120"/>
    <property type="match status" value="2"/>
</dbReference>
<organism evidence="37">
    <name type="scientific">Human immunodeficiency virus type 1</name>
    <name type="common">HIV-1</name>
    <dbReference type="NCBI Taxonomy" id="11676"/>
    <lineage>
        <taxon>Viruses</taxon>
        <taxon>Riboviria</taxon>
        <taxon>Pararnavirae</taxon>
        <taxon>Artverviricota</taxon>
        <taxon>Revtraviricetes</taxon>
        <taxon>Ortervirales</taxon>
        <taxon>Retroviridae</taxon>
        <taxon>Orthoretrovirinae</taxon>
        <taxon>Lentivirus</taxon>
        <taxon>Lentivirus humimdef1</taxon>
    </lineage>
</organism>
<keyword evidence="14 32" id="KW-0812">Transmembrane</keyword>
<dbReference type="HAMAP" id="MF_04083">
    <property type="entry name" value="HIV_ENV"/>
    <property type="match status" value="1"/>
</dbReference>
<dbReference type="GO" id="GO:0052031">
    <property type="term" value="P:symbiont-mediated perturbation of host defense response"/>
    <property type="evidence" value="ECO:0007669"/>
    <property type="project" value="UniProtKB-UniRule"/>
</dbReference>
<evidence type="ECO:0000256" key="22">
    <source>
        <dbReference type="ARBA" id="ARBA00022989"/>
    </source>
</evidence>
<keyword evidence="18 32" id="KW-0946">Virion</keyword>
<feature type="disulfide bond" evidence="32">
    <location>
        <begin position="210"/>
        <end position="239"/>
    </location>
</feature>
<feature type="domain" description="Retroviral envelope protein GP41-like" evidence="36">
    <location>
        <begin position="524"/>
        <end position="714"/>
    </location>
</feature>
<evidence type="ECO:0000259" key="36">
    <source>
        <dbReference type="Pfam" id="PF00517"/>
    </source>
</evidence>
<comment type="miscellaneous">
    <text evidence="32">Inhibitors targeting HIV-1 viral envelope proteins are used as antiretroviral drugs. Attachment of virions to the cell surface via non-specific interactions and CD4 binding can be blocked by inhibitors that include cyanovirin-N, cyclotriazadisulfonamide analogs, PRO 2000, TNX 355 and PRO 542. In addition, BMS 806 can block CD4-induced conformational changes. Env interactions with the coreceptor molecules can be targeted by CCR5 antagonists including SCH-D, maraviroc (UK 427857) and aplaviroc (GW 873140), and the CXCR4 antagonist AMD 070. Fusion of viral and cellular membranes can be inhibited by peptides such as enfuvirtide and tifuvirtide (T 1249). Resistance to inhibitors associated with mutations in Env are observed. Most of the time, single mutations confer only a modest reduction in drug susceptibility. Combination of several mutations is usually required to develop a high-level drug resistance.</text>
</comment>
<feature type="short sequence motif" description="YXXL motif; contains endocytosis signal" evidence="32">
    <location>
        <begin position="706"/>
        <end position="709"/>
    </location>
</feature>
<evidence type="ECO:0000256" key="28">
    <source>
        <dbReference type="ARBA" id="ARBA00023180"/>
    </source>
</evidence>
<comment type="similarity">
    <text evidence="32">Belongs to the HIV-1 env protein family.</text>
</comment>
<gene>
    <name evidence="32 37" type="primary">env</name>
</gene>
<keyword evidence="30 32" id="KW-0449">Lipoprotein</keyword>
<keyword evidence="27 32" id="KW-1015">Disulfide bond</keyword>
<evidence type="ECO:0000256" key="8">
    <source>
        <dbReference type="ARBA" id="ARBA00022510"/>
    </source>
</evidence>
<dbReference type="GO" id="GO:0019031">
    <property type="term" value="C:viral envelope"/>
    <property type="evidence" value="ECO:0007669"/>
    <property type="project" value="UniProtKB-KW"/>
</dbReference>
<dbReference type="Pfam" id="PF00517">
    <property type="entry name" value="GP41"/>
    <property type="match status" value="1"/>
</dbReference>
<dbReference type="GO" id="GO:0039654">
    <property type="term" value="P:fusion of virus membrane with host endosome membrane"/>
    <property type="evidence" value="ECO:0007669"/>
    <property type="project" value="UniProtKB-UniRule"/>
</dbReference>
<feature type="disulfide bond" evidence="32">
    <location>
        <begin position="220"/>
        <end position="231"/>
    </location>
</feature>
<dbReference type="GO" id="GO:0055036">
    <property type="term" value="C:virion membrane"/>
    <property type="evidence" value="ECO:0007669"/>
    <property type="project" value="UniProtKB-SubCell"/>
</dbReference>
<feature type="region of interest" description="CD4-binding loop" evidence="32">
    <location>
        <begin position="354"/>
        <end position="364"/>
    </location>
</feature>
<feature type="transmembrane region" description="Helical" evidence="33">
    <location>
        <begin position="672"/>
        <end position="693"/>
    </location>
</feature>
<feature type="coiled-coil region" evidence="32">
    <location>
        <begin position="627"/>
        <end position="661"/>
    </location>
</feature>
<evidence type="ECO:0000256" key="7">
    <source>
        <dbReference type="ARBA" id="ARBA00022506"/>
    </source>
</evidence>
<keyword evidence="31 32" id="KW-1160">Virus entry into host cell</keyword>
<keyword evidence="11 32" id="KW-0945">Host-virus interaction</keyword>
<keyword evidence="13 32" id="KW-0165">Cleavage on pair of basic residues</keyword>
<evidence type="ECO:0000256" key="14">
    <source>
        <dbReference type="ARBA" id="ARBA00022692"/>
    </source>
</evidence>
<comment type="function">
    <text evidence="32">Envelope glycoprotein gp160: Oligomerizes in the host endoplasmic reticulum into predominantly trimers. In a second time, gp160 transits in the host Golgi, where glycosylation is completed. The precursor is then proteolytically cleaved in the trans-Golgi and thereby activated by cellular furin or furin-like proteases to produce gp120 and gp41.</text>
</comment>
<evidence type="ECO:0000256" key="34">
    <source>
        <dbReference type="SAM" id="MobiDB-lite"/>
    </source>
</evidence>
<feature type="topological domain" description="Cytoplasmic" evidence="32">
    <location>
        <begin position="700"/>
        <end position="857"/>
    </location>
</feature>
<evidence type="ECO:0000313" key="37">
    <source>
        <dbReference type="EMBL" id="AOZ17172.1"/>
    </source>
</evidence>
<evidence type="ECO:0000256" key="15">
    <source>
        <dbReference type="ARBA" id="ARBA00022703"/>
    </source>
</evidence>
<comment type="subcellular location">
    <molecule>Surface protein gp120</molecule>
    <subcellularLocation>
        <location evidence="32">Virion membrane</location>
        <topology evidence="32">Peripheral membrane protein</topology>
    </subcellularLocation>
    <subcellularLocation>
        <location evidence="32">Host cell membrane</location>
        <topology evidence="32">Peripheral membrane protein</topology>
    </subcellularLocation>
    <subcellularLocation>
        <location evidence="32">Host endosome membrane</location>
        <topology evidence="32">Single-pass type I membrane protein</topology>
    </subcellularLocation>
    <text evidence="32">The surface protein is not anchored to the viral envelope, but associates with the extravirion surface through its binding to TM. It is probably concentrated at the site of budding and incorporated into the virions possibly by contacts between the cytoplasmic tail of Env and the N-terminus of Gag.</text>
</comment>
<sequence length="857" mass="97253">MRVMGTQMNYQNLWRWGIMILGMSIICSVAGNLWVTVYYGVPVWRDADTTLFCASDAKAYDTEVHNVWATHACVPTDPSPQEIHLENVTEKFNMWKNNMVEQMHEDIISLWDQSLKPCVKLTPLCVTLECKALNITADMREEIKNCSFNMTTELRDRRRKMYSLFYRLDIVPINKSRENNSEYRLINCNTSAITQACPKVSFEPIPIHYCAPAGFAILKCKDTEFNGTGPCKNVSTVQCTHGIKPVVSTQLLLNGSLAENGIRIRSENITNNAKTIIVQLDRPVQINCTRPNNNTRKSERIGPGQTFYATNAIIGDIRKAHCNVSKAEWNETVRRVAEQLEKYFKNKTIKFTNSSGGDLEITTHSFNCGGEFFYCNTSALFDSTWQFNGIGSGNDTVNATRSENDTINLPCRIKQIINMWQRAGQAMYAPPIQGVIRCDSNITGLLLTRDGGRGNDNNTEVFRPGGGNMKDNWRSELYKYKVVKIEPLGVAPTRARRRVVERGKRAVGIGAVFIGFLGAAGSTMGAASITLTVQARQLLSGIVQQQSNLLRAIEAQQHLLRLTVWGIKQLQARVLAVERYLRDQQLLGLWGCSGKLICTTNVPWNSSWNNKSYSEIWDSMTWLQWDKEINNYTSIIYSLIEESQNQQEKNEQDLLALDKWATLWNWFDITNWLWYIRIVIIIVGGLIGLRIVFAMLSIINRVRQGYSPLSLQTLTPNPEGLDRPGRIEEEGGEQGRGRSIRLVNGSLALVWDDLRSLCLFSYHRLRDFILIAAKTVELLGRSSLQGLRLGWKGLKYLWNLLLYWGQELKSSAINLLDTTAIAVANWTDRIIEIGQRLCRAIIHIPRRIRQGFERALL</sequence>
<dbReference type="SUPFAM" id="SSF58069">
    <property type="entry name" value="Virus ectodomain"/>
    <property type="match status" value="1"/>
</dbReference>
<feature type="lipid moiety-binding region" description="S-palmitoyl cysteine; by host" evidence="32">
    <location>
        <position position="758"/>
    </location>
</feature>
<dbReference type="Gene3D" id="1.10.287.210">
    <property type="match status" value="1"/>
</dbReference>
<dbReference type="FunFam" id="2.170.40.20:FF:000004">
    <property type="entry name" value="Envelope glycoprotein gp160"/>
    <property type="match status" value="1"/>
</dbReference>
<dbReference type="GO" id="GO:0020002">
    <property type="term" value="C:host cell plasma membrane"/>
    <property type="evidence" value="ECO:0007669"/>
    <property type="project" value="UniProtKB-SubCell"/>
</dbReference>
<evidence type="ECO:0000256" key="24">
    <source>
        <dbReference type="ARBA" id="ARBA00023054"/>
    </source>
</evidence>
<evidence type="ECO:0000256" key="17">
    <source>
        <dbReference type="ARBA" id="ARBA00022804"/>
    </source>
</evidence>
<evidence type="ECO:0000256" key="12">
    <source>
        <dbReference type="ARBA" id="ARBA00022595"/>
    </source>
</evidence>
<evidence type="ECO:0000256" key="27">
    <source>
        <dbReference type="ARBA" id="ARBA00023157"/>
    </source>
</evidence>
<reference evidence="37" key="1">
    <citation type="journal article" date="2016" name="PLoS Pathog.">
        <title>Diversification in the HIV-1 Envelope Hyper-variable Domains V2, V4, and V5 and Higher Probability of Transmitted/Founder Envelope Glycosylation Favor the Development of Heterologous Neutralization Breadth.</title>
        <authorList>
            <person name="Smith S.A."/>
            <person name="Burton S.L."/>
            <person name="Kilembe W."/>
            <person name="Lakhi S."/>
            <person name="Karita E."/>
            <person name="Price M."/>
            <person name="Allen S."/>
            <person name="Hunter E."/>
            <person name="Derdeyn C.A."/>
        </authorList>
    </citation>
    <scope>NUCLEOTIDE SEQUENCE</scope>
    <source>
        <strain evidence="37">R463F_17May07_3D4</strain>
    </source>
</reference>
<dbReference type="FunFam" id="2.170.40.20:FF:000003">
    <property type="entry name" value="Envelope glycoprotein gp160"/>
    <property type="match status" value="1"/>
</dbReference>
<keyword evidence="20 32" id="KW-0261">Viral envelope protein</keyword>
<dbReference type="CDD" id="cd09909">
    <property type="entry name" value="HIV-1-like_HR1-HR2"/>
    <property type="match status" value="1"/>
</dbReference>
<feature type="compositionally biased region" description="Basic and acidic residues" evidence="34">
    <location>
        <begin position="720"/>
        <end position="734"/>
    </location>
</feature>
<dbReference type="InterPro" id="IPR000777">
    <property type="entry name" value="HIV1_Gp120"/>
</dbReference>
<evidence type="ECO:0000259" key="35">
    <source>
        <dbReference type="Pfam" id="PF00516"/>
    </source>
</evidence>
<evidence type="ECO:0000256" key="26">
    <source>
        <dbReference type="ARBA" id="ARBA00023139"/>
    </source>
</evidence>
<comment type="subcellular location">
    <subcellularLocation>
        <location evidence="3">Host cell membrane</location>
        <topology evidence="3">Peripheral membrane protein</topology>
    </subcellularLocation>
    <subcellularLocation>
        <location evidence="1">Host cell membrane</location>
        <topology evidence="1">Single-pass type I membrane protein</topology>
    </subcellularLocation>
    <subcellularLocation>
        <location evidence="2">Host endosome membrane</location>
        <topology evidence="2">Peripheral membrane protein</topology>
    </subcellularLocation>
    <subcellularLocation>
        <location evidence="5">Host endosome membrane</location>
        <topology evidence="5">Single-pass type I membrane protein</topology>
    </subcellularLocation>
    <subcellularLocation>
        <location evidence="6">Virion membrane</location>
        <topology evidence="6">Peripheral membrane protein</topology>
    </subcellularLocation>
    <subcellularLocation>
        <location evidence="4">Virion membrane</location>
        <topology evidence="4">Single-pass type I membrane protein</topology>
    </subcellularLocation>
</comment>
<comment type="domain">
    <text evidence="32">The CD4-binding region is targeted by the antibody b12.</text>
</comment>
<keyword evidence="29 32" id="KW-0899">Viral immunoevasion</keyword>
<evidence type="ECO:0000256" key="9">
    <source>
        <dbReference type="ARBA" id="ARBA00022511"/>
    </source>
</evidence>
<evidence type="ECO:0000256" key="13">
    <source>
        <dbReference type="ARBA" id="ARBA00022685"/>
    </source>
</evidence>
<evidence type="ECO:0000256" key="18">
    <source>
        <dbReference type="ARBA" id="ARBA00022844"/>
    </source>
</evidence>
<comment type="PTM">
    <text evidence="32">Palmitoylation of the transmembrane protein and of Env polyprotein (prior to its proteolytic cleavage) is essential for their association with host cell membrane lipid rafts. Palmitoylation is therefore required for envelope trafficking to classical lipid rafts, but not for viral replication.</text>
</comment>
<dbReference type="GO" id="GO:1903911">
    <property type="term" value="P:positive regulation of receptor clustering"/>
    <property type="evidence" value="ECO:0007669"/>
    <property type="project" value="UniProtKB-UniRule"/>
</dbReference>
<comment type="function">
    <text evidence="32">Transmembrane protein gp41: Acts as a class I viral fusion protein. Under the current model, the protein has at least 3 conformational states: pre-fusion native state, pre-hairpin intermediate state, and post-fusion hairpin state. During fusion of viral and target intracellular membranes, the coiled coil regions (heptad repeats) assume a trimer-of-hairpins structure, positioning the fusion peptide in close proximity to the C-terminal region of the ectodomain. The formation of this structure appears to drive apposition and subsequent fusion of viral and target cell membranes. Complete fusion occurs in host cell endosomes and is dynamin-dependent, however some lipid transfer might occur at the plasma membrane. The virus undergoes clathrin-dependent internalization long before endosomal fusion, thus minimizing the surface exposure of conserved viral epitopes during fusion and reducing the efficacy of inhibitors targeting these epitopes. Membranes fusion leads to delivery of the nucleocapsid into the cytoplasm.</text>
</comment>
<keyword evidence="23 32" id="KW-1039">Host endosome</keyword>
<dbReference type="SUPFAM" id="SSF56502">
    <property type="entry name" value="gp120 core"/>
    <property type="match status" value="2"/>
</dbReference>
<evidence type="ECO:0000256" key="1">
    <source>
        <dbReference type="ARBA" id="ARBA00004402"/>
    </source>
</evidence>
<evidence type="ECO:0000256" key="21">
    <source>
        <dbReference type="ARBA" id="ARBA00022890"/>
    </source>
</evidence>
<evidence type="ECO:0000256" key="16">
    <source>
        <dbReference type="ARBA" id="ARBA00022729"/>
    </source>
</evidence>
<dbReference type="InterPro" id="IPR036377">
    <property type="entry name" value="Gp120_core_sf"/>
</dbReference>
<feature type="region of interest" description="Immunosuppression" evidence="32">
    <location>
        <begin position="568"/>
        <end position="586"/>
    </location>
</feature>
<name>A0A1D9IYH9_HV1</name>
<evidence type="ECO:0000256" key="33">
    <source>
        <dbReference type="RuleBase" id="RU363095"/>
    </source>
</evidence>
<dbReference type="InterPro" id="IPR037527">
    <property type="entry name" value="Gp160"/>
</dbReference>
<comment type="subcellular location">
    <molecule>Transmembrane protein gp41</molecule>
    <subcellularLocation>
        <location evidence="32">Virion membrane</location>
        <topology evidence="32">Single-pass type I membrane protein</topology>
    </subcellularLocation>
    <subcellularLocation>
        <location evidence="32">Host cell membrane</location>
        <topology evidence="32">Single-pass type I membrane protein</topology>
    </subcellularLocation>
    <subcellularLocation>
        <location evidence="32">Host endosome membrane</location>
        <topology evidence="32">Single-pass type I membrane protein</topology>
    </subcellularLocation>
    <text evidence="32">It is probably concentrated at the site of budding and incorporated into the virions possibly by contacts between the cytoplasmic tail of Env and the N-terminus of Gag.</text>
</comment>
<keyword evidence="8 32" id="KW-1170">Fusion of virus membrane with host endosomal membrane</keyword>
<evidence type="ECO:0000256" key="30">
    <source>
        <dbReference type="ARBA" id="ARBA00023288"/>
    </source>
</evidence>
<feature type="disulfide bond" evidence="32">
    <location>
        <begin position="592"/>
        <end position="598"/>
    </location>
</feature>
<feature type="chain" id="PRO_5023223413" description="Transmembrane protein gp41" evidence="32">
    <location>
        <begin position="506"/>
        <end position="857"/>
    </location>
</feature>
<evidence type="ECO:0000256" key="20">
    <source>
        <dbReference type="ARBA" id="ARBA00022879"/>
    </source>
</evidence>
<dbReference type="GO" id="GO:0044175">
    <property type="term" value="C:host cell endosome membrane"/>
    <property type="evidence" value="ECO:0007669"/>
    <property type="project" value="UniProtKB-SubCell"/>
</dbReference>
<feature type="region of interest" description="MPER; binding to GalCer" evidence="32">
    <location>
        <begin position="656"/>
        <end position="677"/>
    </location>
</feature>
<proteinExistence type="inferred from homology"/>
<keyword evidence="22 32" id="KW-1133">Transmembrane helix</keyword>
<evidence type="ECO:0000256" key="19">
    <source>
        <dbReference type="ARBA" id="ARBA00022870"/>
    </source>
</evidence>
<comment type="PTM">
    <text evidence="32">Highly glycosylated by host. The high number of glycan on the protein is reffered to as 'glycan shield' because it contributes to hide protein sequence from adaptive immune system.</text>
</comment>
<feature type="transmembrane region" description="Helical" evidence="33">
    <location>
        <begin position="13"/>
        <end position="35"/>
    </location>
</feature>
<evidence type="ECO:0000256" key="3">
    <source>
        <dbReference type="ARBA" id="ARBA00004505"/>
    </source>
</evidence>
<feature type="site" description="Cleavage; by host furin" evidence="32">
    <location>
        <begin position="505"/>
        <end position="506"/>
    </location>
</feature>
<dbReference type="Gene3D" id="1.20.5.490">
    <property type="entry name" value="Single helix bin"/>
    <property type="match status" value="1"/>
</dbReference>
<keyword evidence="7 32" id="KW-1168">Fusion of virus membrane with host membrane</keyword>
<dbReference type="Gene3D" id="2.170.40.20">
    <property type="entry name" value="Human immunodeficiency virus 1, Gp160, envelope glycoprotein"/>
    <property type="match status" value="2"/>
</dbReference>
<feature type="short sequence motif" description="Di-leucine internalization motif" evidence="32">
    <location>
        <begin position="856"/>
        <end position="857"/>
    </location>
</feature>
<evidence type="ECO:0000256" key="25">
    <source>
        <dbReference type="ARBA" id="ARBA00023136"/>
    </source>
</evidence>
<feature type="region of interest" description="Disordered" evidence="34">
    <location>
        <begin position="713"/>
        <end position="734"/>
    </location>
</feature>
<comment type="subunit">
    <text evidence="32">The mature envelope protein (Env) consists of a homotrimer of non-covalently associated gp120-gp41 heterodimers. The resulting complex protrudes from the virus surface as a spike. There seems to be as few as 10 spikes on the average virion. Surface protein gp120 interacts with host CD4, CCR5 and CXCR4. Gp120 also interacts with the C-type lectins CD209/DC-SIGN and CLEC4M/DC-SIGNR (collectively referred to as DC-SIGN(R)). Gp120 and gp41 interact with GalCer. Gp120 interacts with host ITGA4/ITGB7 complex; on CD4+ T-cells, this interaction results in rapid activation of integrin ITGAL/LFA-1, which facilitates efficient cell-to-cell spreading of HIV-1. Gp120 interacts with cell-associated heparan sulfate; this interaction increases virus infectivity on permissive cells and may be involved in infection of CD4- cells.</text>
</comment>
<feature type="chain" id="PRO_5023223414" description="Envelope glycoprotein gp160" evidence="32">
    <location>
        <begin position="32"/>
        <end position="857"/>
    </location>
</feature>
<protein>
    <recommendedName>
        <fullName evidence="32">Envelope glycoprotein gp160</fullName>
    </recommendedName>
    <alternativeName>
        <fullName evidence="32">Env polyprotein</fullName>
    </alternativeName>
    <component>
        <recommendedName>
            <fullName evidence="32">Surface protein gp120</fullName>
            <shortName evidence="32">SU</shortName>
        </recommendedName>
        <alternativeName>
            <fullName evidence="32">Glycoprotein 120</fullName>
            <shortName evidence="32">gp120</shortName>
        </alternativeName>
    </component>
    <component>
        <recommendedName>
            <fullName evidence="32">Transmembrane protein gp41</fullName>
            <shortName evidence="32">TM</shortName>
        </recommendedName>
        <alternativeName>
            <fullName evidence="32">Glycoprotein 41</fullName>
            <shortName evidence="32">gp41</shortName>
        </alternativeName>
    </component>
</protein>
<comment type="domain">
    <text evidence="32">The membrane proximal external region (MPER) present in gp41 is a tryptophan-rich region recognized by the antibodies 2F5, Z13, and 4E10. MPER seems to play a role in fusion.</text>
</comment>
<feature type="transmembrane region" description="Helical" evidence="33">
    <location>
        <begin position="506"/>
        <end position="529"/>
    </location>
</feature>
<keyword evidence="25 32" id="KW-0472">Membrane</keyword>
<evidence type="ECO:0000256" key="23">
    <source>
        <dbReference type="ARBA" id="ARBA00023046"/>
    </source>
</evidence>
<comment type="domain">
    <text evidence="32">Some of the most genetically diverse regions of the viral genome are present in Env. They are called variable regions 1 through 5 (V1 through V5). Coreceptor usage of gp120 is determined mainly by the primary structure of the third variable region (V3) in the outer domain of gp120. The sequence of V3 determines which coreceptor, CCR5 and/or CXCR4 (corresponding to R5/macrophage, X4/T cell and R5X4/T cell and macrophage tropism), is used to trigger the fusion potential of the Env complex, and hence which cells the virus can infect. Binding to CCR5 involves a region adjacent in addition to V3.</text>
</comment>
<dbReference type="GO" id="GO:0019064">
    <property type="term" value="P:fusion of virus membrane with host plasma membrane"/>
    <property type="evidence" value="ECO:0007669"/>
    <property type="project" value="UniProtKB-UniRule"/>
</dbReference>
<evidence type="ECO:0000256" key="5">
    <source>
        <dbReference type="ARBA" id="ARBA00004578"/>
    </source>
</evidence>
<dbReference type="EMBL" id="KX983549">
    <property type="protein sequence ID" value="AOZ17172.1"/>
    <property type="molecule type" value="Genomic_RNA"/>
</dbReference>
<feature type="lipid moiety-binding region" description="S-palmitoyl cysteine; by host" evidence="32">
    <location>
        <position position="838"/>
    </location>
</feature>
<feature type="domain" description="Human immunodeficiency virus 1 envelope glycoprotein Gp120" evidence="35">
    <location>
        <begin position="33"/>
        <end position="134"/>
    </location>
</feature>
<evidence type="ECO:0000256" key="11">
    <source>
        <dbReference type="ARBA" id="ARBA00022581"/>
    </source>
</evidence>
<comment type="miscellaneous">
    <text evidence="32">HIV-1 lineages are divided in three main groups, M (for Major), O (for Outlier), and N (for New, or Non-M, Non-O). The vast majority of strains found worldwide belong to the group M. Group O seems to be endemic to and largely confined to Cameroon and neighboring countries in West Central Africa, where these viruses represent a small minority of HIV-1 strains. The group N is represented by a limited number of isolates from Cameroonian persons. The group M is further subdivided in 9 clades or subtypes (A to D, F to H, J and K).</text>
</comment>
<keyword evidence="16 32" id="KW-0732">Signal</keyword>
<feature type="domain" description="Human immunodeficiency virus 1 envelope glycoprotein Gp120" evidence="35">
    <location>
        <begin position="140"/>
        <end position="505"/>
    </location>
</feature>
<evidence type="ECO:0000256" key="29">
    <source>
        <dbReference type="ARBA" id="ARBA00023280"/>
    </source>
</evidence>
<keyword evidence="21 32" id="KW-1164">Virus endocytosis by host</keyword>
<keyword evidence="17 32" id="KW-1161">Viral attachment to host cell</keyword>
<organismHost>
    <name type="scientific">Homo sapiens</name>
    <name type="common">Human</name>
    <dbReference type="NCBI Taxonomy" id="9606"/>
</organismHost>
<keyword evidence="24 32" id="KW-0175">Coiled coil</keyword>
<dbReference type="GO" id="GO:0075512">
    <property type="term" value="P:clathrin-dependent endocytosis of virus by host cell"/>
    <property type="evidence" value="ECO:0007669"/>
    <property type="project" value="UniProtKB-UniRule"/>
</dbReference>
<comment type="caution">
    <text evidence="32 33">Lacks conserved residue(s) required for the propagation of feature annotation.</text>
</comment>
<dbReference type="GO" id="GO:0019082">
    <property type="term" value="P:viral protein processing"/>
    <property type="evidence" value="ECO:0007669"/>
    <property type="project" value="UniProtKB-UniRule"/>
</dbReference>
<accession>A0A1D9IYH9</accession>
<evidence type="ECO:0000256" key="31">
    <source>
        <dbReference type="ARBA" id="ARBA00023296"/>
    </source>
</evidence>
<feature type="disulfide bond" evidence="32">
    <location>
        <begin position="53"/>
        <end position="73"/>
    </location>
</feature>
<keyword evidence="26 32" id="KW-0564">Palmitate</keyword>
<evidence type="ECO:0000256" key="6">
    <source>
        <dbReference type="ARBA" id="ARBA00004650"/>
    </source>
</evidence>